<comment type="cofactor">
    <cofactor evidence="1">
        <name>Mg(2+)</name>
        <dbReference type="ChEBI" id="CHEBI:18420"/>
    </cofactor>
</comment>
<organism evidence="5 6">
    <name type="scientific">Flavobacterium saccharophilum</name>
    <dbReference type="NCBI Taxonomy" id="29534"/>
    <lineage>
        <taxon>Bacteria</taxon>
        <taxon>Pseudomonadati</taxon>
        <taxon>Bacteroidota</taxon>
        <taxon>Flavobacteriia</taxon>
        <taxon>Flavobacteriales</taxon>
        <taxon>Flavobacteriaceae</taxon>
        <taxon>Flavobacterium</taxon>
    </lineage>
</organism>
<reference evidence="6" key="1">
    <citation type="submission" date="2016-11" db="EMBL/GenBank/DDBJ databases">
        <authorList>
            <person name="Varghese N."/>
            <person name="Submissions S."/>
        </authorList>
    </citation>
    <scope>NUCLEOTIDE SEQUENCE [LARGE SCALE GENOMIC DNA]</scope>
    <source>
        <strain evidence="6">DSM 1811</strain>
    </source>
</reference>
<comment type="similarity">
    <text evidence="2">Belongs to the HAD-like hydrolase superfamily. CbbY/CbbZ/Gph/YieH family.</text>
</comment>
<dbReference type="GO" id="GO:0046872">
    <property type="term" value="F:metal ion binding"/>
    <property type="evidence" value="ECO:0007669"/>
    <property type="project" value="UniProtKB-KW"/>
</dbReference>
<dbReference type="OrthoDB" id="9797743at2"/>
<evidence type="ECO:0000313" key="6">
    <source>
        <dbReference type="Proteomes" id="UP000184121"/>
    </source>
</evidence>
<dbReference type="Gene3D" id="3.40.50.1000">
    <property type="entry name" value="HAD superfamily/HAD-like"/>
    <property type="match status" value="1"/>
</dbReference>
<dbReference type="InterPro" id="IPR036412">
    <property type="entry name" value="HAD-like_sf"/>
</dbReference>
<dbReference type="SFLD" id="SFLDS00003">
    <property type="entry name" value="Haloacid_Dehalogenase"/>
    <property type="match status" value="1"/>
</dbReference>
<dbReference type="SUPFAM" id="SSF56784">
    <property type="entry name" value="HAD-like"/>
    <property type="match status" value="1"/>
</dbReference>
<dbReference type="PANTHER" id="PTHR46193:SF10">
    <property type="entry name" value="6-PHOSPHOGLUCONATE PHOSPHATASE"/>
    <property type="match status" value="1"/>
</dbReference>
<protein>
    <submittedName>
        <fullName evidence="5">Haloacid dehalogenase superfamily, subfamily IA, variant 3 with third motif having DD or ED</fullName>
    </submittedName>
</protein>
<dbReference type="STRING" id="29534.SAMN05444366_3389"/>
<keyword evidence="4" id="KW-0460">Magnesium</keyword>
<evidence type="ECO:0000256" key="2">
    <source>
        <dbReference type="ARBA" id="ARBA00006171"/>
    </source>
</evidence>
<sequence>MENIKCVIFDCDGVLVDSETIGNKILVAMGEELGLKMSLQEAFLKFNGTSLKNCFQIIQDGIEQKLPDNFESEFRRRSFEAFKKEMKPVKGAKEFIHKLKIPFCVASSGPIEKVFLNLTTTGFIKQFENKMFSSYLINSWKPDPGIFLHAAKEMGFTVEECIVIEDSKAGVIAAKRGGFTVYGLANSHNEKELEKEGAIIFYSYEELARMLSL</sequence>
<evidence type="ECO:0000256" key="4">
    <source>
        <dbReference type="ARBA" id="ARBA00022842"/>
    </source>
</evidence>
<evidence type="ECO:0000313" key="5">
    <source>
        <dbReference type="EMBL" id="SHM53176.1"/>
    </source>
</evidence>
<dbReference type="AlphaFoldDB" id="A0A1M7JJN3"/>
<name>A0A1M7JJN3_9FLAO</name>
<dbReference type="GO" id="GO:0003824">
    <property type="term" value="F:catalytic activity"/>
    <property type="evidence" value="ECO:0007669"/>
    <property type="project" value="UniProtKB-ARBA"/>
</dbReference>
<dbReference type="Pfam" id="PF13419">
    <property type="entry name" value="HAD_2"/>
    <property type="match status" value="1"/>
</dbReference>
<dbReference type="SFLD" id="SFLDG01129">
    <property type="entry name" value="C1.5:_HAD__Beta-PGM__Phosphata"/>
    <property type="match status" value="1"/>
</dbReference>
<dbReference type="InterPro" id="IPR051600">
    <property type="entry name" value="Beta-PGM-like"/>
</dbReference>
<dbReference type="InterPro" id="IPR023198">
    <property type="entry name" value="PGP-like_dom2"/>
</dbReference>
<dbReference type="InterPro" id="IPR041492">
    <property type="entry name" value="HAD_2"/>
</dbReference>
<accession>A0A1M7JJN3</accession>
<evidence type="ECO:0000256" key="1">
    <source>
        <dbReference type="ARBA" id="ARBA00001946"/>
    </source>
</evidence>
<dbReference type="RefSeq" id="WP_072974302.1">
    <property type="nucleotide sequence ID" value="NZ_FRBY01000005.1"/>
</dbReference>
<dbReference type="PANTHER" id="PTHR46193">
    <property type="entry name" value="6-PHOSPHOGLUCONATE PHOSPHATASE"/>
    <property type="match status" value="1"/>
</dbReference>
<gene>
    <name evidence="5" type="ORF">SAMN05444366_3389</name>
</gene>
<keyword evidence="6" id="KW-1185">Reference proteome</keyword>
<dbReference type="NCBIfam" id="TIGR01509">
    <property type="entry name" value="HAD-SF-IA-v3"/>
    <property type="match status" value="1"/>
</dbReference>
<evidence type="ECO:0000256" key="3">
    <source>
        <dbReference type="ARBA" id="ARBA00022723"/>
    </source>
</evidence>
<proteinExistence type="inferred from homology"/>
<dbReference type="EMBL" id="FRBY01000005">
    <property type="protein sequence ID" value="SHM53176.1"/>
    <property type="molecule type" value="Genomic_DNA"/>
</dbReference>
<dbReference type="Proteomes" id="UP000184121">
    <property type="component" value="Unassembled WGS sequence"/>
</dbReference>
<dbReference type="InterPro" id="IPR006439">
    <property type="entry name" value="HAD-SF_hydro_IA"/>
</dbReference>
<keyword evidence="3" id="KW-0479">Metal-binding</keyword>
<dbReference type="Gene3D" id="1.10.150.240">
    <property type="entry name" value="Putative phosphatase, domain 2"/>
    <property type="match status" value="1"/>
</dbReference>
<dbReference type="CDD" id="cd07526">
    <property type="entry name" value="HAD_BPGM_like"/>
    <property type="match status" value="1"/>
</dbReference>
<dbReference type="InterPro" id="IPR023214">
    <property type="entry name" value="HAD_sf"/>
</dbReference>